<feature type="compositionally biased region" description="Low complexity" evidence="1">
    <location>
        <begin position="128"/>
        <end position="153"/>
    </location>
</feature>
<gene>
    <name evidence="2" type="ORF">BPAE_0049g00200</name>
</gene>
<dbReference type="EMBL" id="PQXI01000049">
    <property type="protein sequence ID" value="TGO26993.1"/>
    <property type="molecule type" value="Genomic_DNA"/>
</dbReference>
<evidence type="ECO:0000313" key="2">
    <source>
        <dbReference type="EMBL" id="TGO26993.1"/>
    </source>
</evidence>
<dbReference type="AlphaFoldDB" id="A0A4Z1FXX0"/>
<accession>A0A4Z1FXX0</accession>
<sequence length="200" mass="21516">MGLLGNKDERKKARKAAQTSGISAPLDVKSTTMLLEDGYIRDTNDPTQQPPRTPDASLNDTGHSSTSGHSTSHVHPNRAPQDPSRSVPNNPLQPNQALPRPARPQQPAINASMAGQSSATGRPRSQDHTSSTKRNSKNSNSSRPSSTHSRASSVNAPLNNTAATSQRNPRASTDSRSSSASSLDRDPFEFDNAKYRRILK</sequence>
<feature type="compositionally biased region" description="Polar residues" evidence="1">
    <location>
        <begin position="154"/>
        <end position="169"/>
    </location>
</feature>
<keyword evidence="3" id="KW-1185">Reference proteome</keyword>
<feature type="region of interest" description="Disordered" evidence="1">
    <location>
        <begin position="1"/>
        <end position="200"/>
    </location>
</feature>
<reference evidence="2 3" key="1">
    <citation type="submission" date="2017-12" db="EMBL/GenBank/DDBJ databases">
        <title>Comparative genomics of Botrytis spp.</title>
        <authorList>
            <person name="Valero-Jimenez C.A."/>
            <person name="Tapia P."/>
            <person name="Veloso J."/>
            <person name="Silva-Moreno E."/>
            <person name="Staats M."/>
            <person name="Valdes J.H."/>
            <person name="Van Kan J.A.L."/>
        </authorList>
    </citation>
    <scope>NUCLEOTIDE SEQUENCE [LARGE SCALE GENOMIC DNA]</scope>
    <source>
        <strain evidence="2 3">Bp0003</strain>
    </source>
</reference>
<feature type="compositionally biased region" description="Basic and acidic residues" evidence="1">
    <location>
        <begin position="183"/>
        <end position="194"/>
    </location>
</feature>
<feature type="compositionally biased region" description="Low complexity" evidence="1">
    <location>
        <begin position="88"/>
        <end position="111"/>
    </location>
</feature>
<proteinExistence type="predicted"/>
<organism evidence="2 3">
    <name type="scientific">Botrytis paeoniae</name>
    <dbReference type="NCBI Taxonomy" id="278948"/>
    <lineage>
        <taxon>Eukaryota</taxon>
        <taxon>Fungi</taxon>
        <taxon>Dikarya</taxon>
        <taxon>Ascomycota</taxon>
        <taxon>Pezizomycotina</taxon>
        <taxon>Leotiomycetes</taxon>
        <taxon>Helotiales</taxon>
        <taxon>Sclerotiniaceae</taxon>
        <taxon>Botrytis</taxon>
    </lineage>
</organism>
<feature type="compositionally biased region" description="Basic and acidic residues" evidence="1">
    <location>
        <begin position="1"/>
        <end position="11"/>
    </location>
</feature>
<comment type="caution">
    <text evidence="2">The sequence shown here is derived from an EMBL/GenBank/DDBJ whole genome shotgun (WGS) entry which is preliminary data.</text>
</comment>
<evidence type="ECO:0000313" key="3">
    <source>
        <dbReference type="Proteomes" id="UP000297910"/>
    </source>
</evidence>
<dbReference type="Proteomes" id="UP000297910">
    <property type="component" value="Unassembled WGS sequence"/>
</dbReference>
<protein>
    <submittedName>
        <fullName evidence="2">Uncharacterized protein</fullName>
    </submittedName>
</protein>
<evidence type="ECO:0000256" key="1">
    <source>
        <dbReference type="SAM" id="MobiDB-lite"/>
    </source>
</evidence>
<feature type="compositionally biased region" description="Low complexity" evidence="1">
    <location>
        <begin position="61"/>
        <end position="73"/>
    </location>
</feature>
<name>A0A4Z1FXX0_9HELO</name>
<feature type="compositionally biased region" description="Low complexity" evidence="1">
    <location>
        <begin position="170"/>
        <end position="182"/>
    </location>
</feature>